<evidence type="ECO:0000256" key="12">
    <source>
        <dbReference type="ARBA" id="ARBA00023288"/>
    </source>
</evidence>
<dbReference type="Proteomes" id="UP001583193">
    <property type="component" value="Unassembled WGS sequence"/>
</dbReference>
<feature type="disulfide bond" evidence="14">
    <location>
        <begin position="32"/>
        <end position="72"/>
    </location>
</feature>
<feature type="region of interest" description="Disordered" evidence="15">
    <location>
        <begin position="339"/>
        <end position="368"/>
    </location>
</feature>
<evidence type="ECO:0000256" key="11">
    <source>
        <dbReference type="ARBA" id="ARBA00023157"/>
    </source>
</evidence>
<feature type="transmembrane region" description="Helical" evidence="16">
    <location>
        <begin position="257"/>
        <end position="276"/>
    </location>
</feature>
<keyword evidence="12" id="KW-0449">Lipoprotein</keyword>
<dbReference type="EMBL" id="JAVDPF010000041">
    <property type="protein sequence ID" value="KAL1867997.1"/>
    <property type="molecule type" value="Genomic_DNA"/>
</dbReference>
<keyword evidence="14" id="KW-0408">Iron</keyword>
<evidence type="ECO:0000256" key="1">
    <source>
        <dbReference type="ARBA" id="ARBA00004141"/>
    </source>
</evidence>
<dbReference type="SMART" id="SM00747">
    <property type="entry name" value="CFEM"/>
    <property type="match status" value="1"/>
</dbReference>
<evidence type="ECO:0000256" key="5">
    <source>
        <dbReference type="ARBA" id="ARBA00022525"/>
    </source>
</evidence>
<evidence type="ECO:0000256" key="8">
    <source>
        <dbReference type="ARBA" id="ARBA00022729"/>
    </source>
</evidence>
<evidence type="ECO:0000313" key="19">
    <source>
        <dbReference type="EMBL" id="KAL1867997.1"/>
    </source>
</evidence>
<feature type="binding site" description="axial binding residue" evidence="14">
    <location>
        <position position="50"/>
    </location>
    <ligand>
        <name>heme</name>
        <dbReference type="ChEBI" id="CHEBI:30413"/>
    </ligand>
    <ligandPart>
        <name>Fe</name>
        <dbReference type="ChEBI" id="CHEBI:18248"/>
    </ligandPart>
</feature>
<feature type="transmembrane region" description="Helical" evidence="16">
    <location>
        <begin position="225"/>
        <end position="245"/>
    </location>
</feature>
<dbReference type="PROSITE" id="PS52012">
    <property type="entry name" value="CFEM"/>
    <property type="match status" value="1"/>
</dbReference>
<dbReference type="PANTHER" id="PTHR33048">
    <property type="entry name" value="PTH11-LIKE INTEGRAL MEMBRANE PROTEIN (AFU_ORTHOLOGUE AFUA_5G11245)"/>
    <property type="match status" value="1"/>
</dbReference>
<keyword evidence="10 16" id="KW-0472">Membrane</keyword>
<feature type="disulfide bond" evidence="14">
    <location>
        <begin position="55"/>
        <end position="88"/>
    </location>
</feature>
<evidence type="ECO:0000256" key="7">
    <source>
        <dbReference type="ARBA" id="ARBA00022692"/>
    </source>
</evidence>
<evidence type="ECO:0000256" key="9">
    <source>
        <dbReference type="ARBA" id="ARBA00022989"/>
    </source>
</evidence>
<keyword evidence="6" id="KW-0336">GPI-anchor</keyword>
<keyword evidence="11 14" id="KW-1015">Disulfide bond</keyword>
<dbReference type="Pfam" id="PF05730">
    <property type="entry name" value="CFEM"/>
    <property type="match status" value="1"/>
</dbReference>
<evidence type="ECO:0000256" key="13">
    <source>
        <dbReference type="ARBA" id="ARBA00038359"/>
    </source>
</evidence>
<comment type="similarity">
    <text evidence="4">Belongs to the RBT5 family.</text>
</comment>
<feature type="transmembrane region" description="Helical" evidence="16">
    <location>
        <begin position="148"/>
        <end position="165"/>
    </location>
</feature>
<dbReference type="InterPro" id="IPR008427">
    <property type="entry name" value="Extracellular_membr_CFEM_dom"/>
</dbReference>
<evidence type="ECO:0000256" key="6">
    <source>
        <dbReference type="ARBA" id="ARBA00022622"/>
    </source>
</evidence>
<dbReference type="InterPro" id="IPR052337">
    <property type="entry name" value="SAT4-like"/>
</dbReference>
<keyword evidence="20" id="KW-1185">Reference proteome</keyword>
<keyword evidence="8 17" id="KW-0732">Signal</keyword>
<keyword evidence="5" id="KW-0964">Secreted</keyword>
<name>A0ABR3WX16_9EURO</name>
<keyword evidence="7 16" id="KW-0812">Transmembrane</keyword>
<dbReference type="InterPro" id="IPR049326">
    <property type="entry name" value="Rhodopsin_dom_fungi"/>
</dbReference>
<feature type="disulfide bond" evidence="14">
    <location>
        <begin position="46"/>
        <end position="53"/>
    </location>
</feature>
<feature type="transmembrane region" description="Helical" evidence="16">
    <location>
        <begin position="177"/>
        <end position="197"/>
    </location>
</feature>
<evidence type="ECO:0000256" key="14">
    <source>
        <dbReference type="PROSITE-ProRule" id="PRU01356"/>
    </source>
</evidence>
<evidence type="ECO:0000256" key="2">
    <source>
        <dbReference type="ARBA" id="ARBA00004589"/>
    </source>
</evidence>
<organism evidence="19 20">
    <name type="scientific">Paecilomyces lecythidis</name>
    <dbReference type="NCBI Taxonomy" id="3004212"/>
    <lineage>
        <taxon>Eukaryota</taxon>
        <taxon>Fungi</taxon>
        <taxon>Dikarya</taxon>
        <taxon>Ascomycota</taxon>
        <taxon>Pezizomycotina</taxon>
        <taxon>Eurotiomycetes</taxon>
        <taxon>Eurotiomycetidae</taxon>
        <taxon>Eurotiales</taxon>
        <taxon>Thermoascaceae</taxon>
        <taxon>Paecilomyces</taxon>
    </lineage>
</organism>
<comment type="caution">
    <text evidence="19">The sequence shown here is derived from an EMBL/GenBank/DDBJ whole genome shotgun (WGS) entry which is preliminary data.</text>
</comment>
<evidence type="ECO:0000256" key="3">
    <source>
        <dbReference type="ARBA" id="ARBA00004613"/>
    </source>
</evidence>
<dbReference type="PANTHER" id="PTHR33048:SF160">
    <property type="entry name" value="SAT4 FAMILY MEMBRANE PROTEIN"/>
    <property type="match status" value="1"/>
</dbReference>
<feature type="transmembrane region" description="Helical" evidence="16">
    <location>
        <begin position="296"/>
        <end position="316"/>
    </location>
</feature>
<feature type="domain" description="CFEM" evidence="18">
    <location>
        <begin position="1"/>
        <end position="115"/>
    </location>
</feature>
<feature type="transmembrane region" description="Helical" evidence="16">
    <location>
        <begin position="98"/>
        <end position="118"/>
    </location>
</feature>
<feature type="disulfide bond" evidence="14">
    <location>
        <begin position="36"/>
        <end position="67"/>
    </location>
</feature>
<keyword evidence="14" id="KW-0349">Heme</keyword>
<comment type="similarity">
    <text evidence="13">Belongs to the SAT4 family.</text>
</comment>
<evidence type="ECO:0000256" key="4">
    <source>
        <dbReference type="ARBA" id="ARBA00010031"/>
    </source>
</evidence>
<gene>
    <name evidence="19" type="ORF">Plec18167_008463</name>
</gene>
<feature type="signal peptide" evidence="17">
    <location>
        <begin position="1"/>
        <end position="20"/>
    </location>
</feature>
<evidence type="ECO:0000256" key="15">
    <source>
        <dbReference type="SAM" id="MobiDB-lite"/>
    </source>
</evidence>
<reference evidence="19 20" key="1">
    <citation type="journal article" date="2024" name="IMA Fungus">
        <title>IMA Genome - F19 : A genome assembly and annotation guide to empower mycologists, including annotated draft genome sequences of Ceratocystis pirilliformis, Diaporthe australafricana, Fusarium ophioides, Paecilomyces lecythidis, and Sporothrix stenoceras.</title>
        <authorList>
            <person name="Aylward J."/>
            <person name="Wilson A.M."/>
            <person name="Visagie C.M."/>
            <person name="Spraker J."/>
            <person name="Barnes I."/>
            <person name="Buitendag C."/>
            <person name="Ceriani C."/>
            <person name="Del Mar Angel L."/>
            <person name="du Plessis D."/>
            <person name="Fuchs T."/>
            <person name="Gasser K."/>
            <person name="Kramer D."/>
            <person name="Li W."/>
            <person name="Munsamy K."/>
            <person name="Piso A."/>
            <person name="Price J.L."/>
            <person name="Sonnekus B."/>
            <person name="Thomas C."/>
            <person name="van der Nest A."/>
            <person name="van Dijk A."/>
            <person name="van Heerden A."/>
            <person name="van Vuuren N."/>
            <person name="Yilmaz N."/>
            <person name="Duong T.A."/>
            <person name="van der Merwe N.A."/>
            <person name="Wingfield M.J."/>
            <person name="Wingfield B.D."/>
        </authorList>
    </citation>
    <scope>NUCLEOTIDE SEQUENCE [LARGE SCALE GENOMIC DNA]</scope>
    <source>
        <strain evidence="19 20">CMW 18167</strain>
    </source>
</reference>
<feature type="compositionally biased region" description="Basic and acidic residues" evidence="15">
    <location>
        <begin position="350"/>
        <end position="360"/>
    </location>
</feature>
<keyword evidence="14" id="KW-0479">Metal-binding</keyword>
<evidence type="ECO:0000313" key="20">
    <source>
        <dbReference type="Proteomes" id="UP001583193"/>
    </source>
</evidence>
<dbReference type="Pfam" id="PF20684">
    <property type="entry name" value="Fung_rhodopsin"/>
    <property type="match status" value="1"/>
</dbReference>
<evidence type="ECO:0000256" key="17">
    <source>
        <dbReference type="SAM" id="SignalP"/>
    </source>
</evidence>
<keyword evidence="6" id="KW-0325">Glycoprotein</keyword>
<evidence type="ECO:0000256" key="16">
    <source>
        <dbReference type="SAM" id="Phobius"/>
    </source>
</evidence>
<feature type="chain" id="PRO_5046579215" description="CFEM domain-containing protein" evidence="17">
    <location>
        <begin position="21"/>
        <end position="385"/>
    </location>
</feature>
<evidence type="ECO:0000259" key="18">
    <source>
        <dbReference type="PROSITE" id="PS52012"/>
    </source>
</evidence>
<protein>
    <recommendedName>
        <fullName evidence="18">CFEM domain-containing protein</fullName>
    </recommendedName>
</protein>
<accession>A0ABR3WX16</accession>
<keyword evidence="9 16" id="KW-1133">Transmembrane helix</keyword>
<proteinExistence type="inferred from homology"/>
<comment type="subcellular location">
    <subcellularLocation>
        <location evidence="2">Membrane</location>
        <topology evidence="2">Lipid-anchor</topology>
        <topology evidence="2">GPI-anchor</topology>
    </subcellularLocation>
    <subcellularLocation>
        <location evidence="1">Membrane</location>
        <topology evidence="1">Multi-pass membrane protein</topology>
    </subcellularLocation>
    <subcellularLocation>
        <location evidence="3">Secreted</location>
    </subcellularLocation>
</comment>
<sequence>MRFLWTVAAAAALFTTAVQADMSQLAAVLPKCGLQCMMTEIPKSTCAPTDSVCICTNPQLNEMITACVMQSCTIRESLTTKNVTSTACGAPVRDKSKAISIAGVTGGVIALIAVILRLIARFPKYGGGFGLDDVAMIVTMIYLFSEILYFSSIALTKISILFFYLRIFPKQSFRRMCYIAIGLNFSYILTFVCVAVFQCRPIKAAWLRWDGSYANSCNNINGQGWAAAVINMVFDIMTMSLPLYELSQLVLSRKKKFFVMFMFSLGFFVTIVSIIRLQSLVEFATTSNVTWDYVAIGYWSTIEVHVGVVCACLPAIRSLLVHIFPSIFKGTTNAASKASMSHSNAANSRLEGRISQKPKEDESDFVPLVDMDNSSQAYLARHHGP</sequence>
<evidence type="ECO:0000256" key="10">
    <source>
        <dbReference type="ARBA" id="ARBA00023136"/>
    </source>
</evidence>